<comment type="similarity">
    <text evidence="5">Belongs to the glutamate--cysteine ligase type 2 family. YbdK subfamily.</text>
</comment>
<dbReference type="RefSeq" id="WP_371954118.1">
    <property type="nucleotide sequence ID" value="NZ_JAXCEI010000020.1"/>
</dbReference>
<dbReference type="SUPFAM" id="SSF55931">
    <property type="entry name" value="Glutamine synthetase/guanido kinase"/>
    <property type="match status" value="1"/>
</dbReference>
<comment type="function">
    <text evidence="5">ATP-dependent carboxylate-amine ligase which exhibits weak glutamate--cysteine ligase activity.</text>
</comment>
<dbReference type="NCBIfam" id="TIGR02050">
    <property type="entry name" value="gshA_cyan_rel"/>
    <property type="match status" value="1"/>
</dbReference>
<dbReference type="EC" id="6.3.2.2" evidence="5"/>
<protein>
    <recommendedName>
        <fullName evidence="5">Putative glutamate--cysteine ligase 2</fullName>
        <ecNumber evidence="5">6.3.2.2</ecNumber>
    </recommendedName>
    <alternativeName>
        <fullName evidence="5">Gamma-glutamylcysteine synthetase 2</fullName>
        <shortName evidence="5">GCS 2</shortName>
        <shortName evidence="5">Gamma-GCS 2</shortName>
    </alternativeName>
</protein>
<dbReference type="EMBL" id="JAXCEI010000020">
    <property type="protein sequence ID" value="MFA1543616.1"/>
    <property type="molecule type" value="Genomic_DNA"/>
</dbReference>
<keyword evidence="2 5" id="KW-0547">Nucleotide-binding</keyword>
<comment type="catalytic activity">
    <reaction evidence="4 5">
        <text>L-cysteine + L-glutamate + ATP = gamma-L-glutamyl-L-cysteine + ADP + phosphate + H(+)</text>
        <dbReference type="Rhea" id="RHEA:13285"/>
        <dbReference type="ChEBI" id="CHEBI:15378"/>
        <dbReference type="ChEBI" id="CHEBI:29985"/>
        <dbReference type="ChEBI" id="CHEBI:30616"/>
        <dbReference type="ChEBI" id="CHEBI:35235"/>
        <dbReference type="ChEBI" id="CHEBI:43474"/>
        <dbReference type="ChEBI" id="CHEBI:58173"/>
        <dbReference type="ChEBI" id="CHEBI:456216"/>
        <dbReference type="EC" id="6.3.2.2"/>
    </reaction>
</comment>
<dbReference type="NCBIfam" id="NF010041">
    <property type="entry name" value="PRK13517.1-1"/>
    <property type="match status" value="1"/>
</dbReference>
<dbReference type="InterPro" id="IPR050141">
    <property type="entry name" value="GCL_type2/YbdK_subfam"/>
</dbReference>
<evidence type="ECO:0000313" key="7">
    <source>
        <dbReference type="EMBL" id="MFA1543616.1"/>
    </source>
</evidence>
<evidence type="ECO:0000313" key="8">
    <source>
        <dbReference type="Proteomes" id="UP001569963"/>
    </source>
</evidence>
<reference evidence="7 8" key="1">
    <citation type="submission" date="2023-11" db="EMBL/GenBank/DDBJ databases">
        <title>Actinomadura monticuli sp. nov., isolated from volcanic ash.</title>
        <authorList>
            <person name="Lee S.D."/>
            <person name="Yang H."/>
            <person name="Kim I.S."/>
        </authorList>
    </citation>
    <scope>NUCLEOTIDE SEQUENCE [LARGE SCALE GENOMIC DNA]</scope>
    <source>
        <strain evidence="7 8">DLS-62</strain>
    </source>
</reference>
<proteinExistence type="inferred from homology"/>
<dbReference type="InterPro" id="IPR014746">
    <property type="entry name" value="Gln_synth/guanido_kin_cat_dom"/>
</dbReference>
<keyword evidence="3 5" id="KW-0067">ATP-binding</keyword>
<feature type="compositionally biased region" description="Pro residues" evidence="6">
    <location>
        <begin position="394"/>
        <end position="404"/>
    </location>
</feature>
<dbReference type="PANTHER" id="PTHR36510:SF1">
    <property type="entry name" value="GLUTAMATE--CYSTEINE LIGASE 2-RELATED"/>
    <property type="match status" value="1"/>
</dbReference>
<name>A0ABV4QLQ4_9ACTN</name>
<dbReference type="Pfam" id="PF04107">
    <property type="entry name" value="GCS2"/>
    <property type="match status" value="1"/>
</dbReference>
<accession>A0ABV4QLQ4</accession>
<dbReference type="GO" id="GO:0004357">
    <property type="term" value="F:glutamate-cysteine ligase activity"/>
    <property type="evidence" value="ECO:0007669"/>
    <property type="project" value="UniProtKB-EC"/>
</dbReference>
<sequence length="431" mass="44403">MGGQHTDRQQTGGRHTGGRRAAGARAPGASVGVEEEFLLVDAVSGECVPDAERVLAAAGAHRWAESGGSFQAELLTSQVEATTGVCRDLAGLGAQLRFGRARLAAAARDAGVLLVASGTPVLGGRPPPPARGDRFAAIAAAYGDVVEDYQACGCHVHVGVPDRDTAVAVVNHLRPWLPVLLALSANSPFDRGRDTGYAARRAVEMARFPGAGVPPWSPSAAEWDARVAALVASGVLVDEAMTFWLARPSPRWPTVEVRAADAAATADEALLQAALVRGLVGAALADLEAGREAPRADAQLCAAALWNAARRGLDGTLTDPVARRPVPAWRRVDDLVARAAPALAAAGDLDTVLALLEAVRRAGTGADRQRRAARRGGPRAAVDLLARQTAAAGPPGPPAAPPDAAPGEKPGVWDACERVTEPDAPLTTEDT</sequence>
<dbReference type="InterPro" id="IPR006336">
    <property type="entry name" value="GCS2"/>
</dbReference>
<feature type="region of interest" description="Disordered" evidence="6">
    <location>
        <begin position="1"/>
        <end position="28"/>
    </location>
</feature>
<gene>
    <name evidence="7" type="ORF">SM611_32215</name>
</gene>
<feature type="compositionally biased region" description="Low complexity" evidence="6">
    <location>
        <begin position="9"/>
        <end position="28"/>
    </location>
</feature>
<comment type="caution">
    <text evidence="7">The sequence shown here is derived from an EMBL/GenBank/DDBJ whole genome shotgun (WGS) entry which is preliminary data.</text>
</comment>
<evidence type="ECO:0000256" key="1">
    <source>
        <dbReference type="ARBA" id="ARBA00022598"/>
    </source>
</evidence>
<dbReference type="PANTHER" id="PTHR36510">
    <property type="entry name" value="GLUTAMATE--CYSTEINE LIGASE 2-RELATED"/>
    <property type="match status" value="1"/>
</dbReference>
<dbReference type="Proteomes" id="UP001569963">
    <property type="component" value="Unassembled WGS sequence"/>
</dbReference>
<keyword evidence="8" id="KW-1185">Reference proteome</keyword>
<feature type="region of interest" description="Disordered" evidence="6">
    <location>
        <begin position="387"/>
        <end position="412"/>
    </location>
</feature>
<evidence type="ECO:0000256" key="3">
    <source>
        <dbReference type="ARBA" id="ARBA00022840"/>
    </source>
</evidence>
<dbReference type="HAMAP" id="MF_01609">
    <property type="entry name" value="Glu_cys_ligase_2"/>
    <property type="match status" value="1"/>
</dbReference>
<evidence type="ECO:0000256" key="5">
    <source>
        <dbReference type="HAMAP-Rule" id="MF_01609"/>
    </source>
</evidence>
<keyword evidence="1 5" id="KW-0436">Ligase</keyword>
<dbReference type="Gene3D" id="3.30.590.20">
    <property type="match status" value="1"/>
</dbReference>
<dbReference type="InterPro" id="IPR011793">
    <property type="entry name" value="YbdK"/>
</dbReference>
<evidence type="ECO:0000256" key="6">
    <source>
        <dbReference type="SAM" id="MobiDB-lite"/>
    </source>
</evidence>
<organism evidence="7 8">
    <name type="scientific">Actinomadura monticuli</name>
    <dbReference type="NCBI Taxonomy" id="3097367"/>
    <lineage>
        <taxon>Bacteria</taxon>
        <taxon>Bacillati</taxon>
        <taxon>Actinomycetota</taxon>
        <taxon>Actinomycetes</taxon>
        <taxon>Streptosporangiales</taxon>
        <taxon>Thermomonosporaceae</taxon>
        <taxon>Actinomadura</taxon>
    </lineage>
</organism>
<evidence type="ECO:0000256" key="2">
    <source>
        <dbReference type="ARBA" id="ARBA00022741"/>
    </source>
</evidence>
<evidence type="ECO:0000256" key="4">
    <source>
        <dbReference type="ARBA" id="ARBA00048819"/>
    </source>
</evidence>